<dbReference type="RefSeq" id="WP_124708547.1">
    <property type="nucleotide sequence ID" value="NZ_CP033972.1"/>
</dbReference>
<dbReference type="InterPro" id="IPR021678">
    <property type="entry name" value="DUF3263"/>
</dbReference>
<dbReference type="Proteomes" id="UP000271469">
    <property type="component" value="Chromosome"/>
</dbReference>
<sequence>MTSSTAPRVVLSTREAAYLLKFAHRWAKFGGPPDDEIFVEFGMSRARYQQILRALADHARSDLA</sequence>
<accession>A0A3G8JMY1</accession>
<keyword evidence="2" id="KW-1185">Reference proteome</keyword>
<evidence type="ECO:0000313" key="2">
    <source>
        <dbReference type="Proteomes" id="UP000271469"/>
    </source>
</evidence>
<proteinExistence type="predicted"/>
<organism evidence="1 2">
    <name type="scientific">Gordonia insulae</name>
    <dbReference type="NCBI Taxonomy" id="2420509"/>
    <lineage>
        <taxon>Bacteria</taxon>
        <taxon>Bacillati</taxon>
        <taxon>Actinomycetota</taxon>
        <taxon>Actinomycetes</taxon>
        <taxon>Mycobacteriales</taxon>
        <taxon>Gordoniaceae</taxon>
        <taxon>Gordonia</taxon>
    </lineage>
</organism>
<dbReference type="AlphaFoldDB" id="A0A3G8JMY1"/>
<gene>
    <name evidence="1" type="ORF">D7316_02555</name>
</gene>
<evidence type="ECO:0000313" key="1">
    <source>
        <dbReference type="EMBL" id="AZG45955.1"/>
    </source>
</evidence>
<dbReference type="OrthoDB" id="4380358at2"/>
<dbReference type="Pfam" id="PF11662">
    <property type="entry name" value="DUF3263"/>
    <property type="match status" value="1"/>
</dbReference>
<reference evidence="1 2" key="1">
    <citation type="submission" date="2018-11" db="EMBL/GenBank/DDBJ databases">
        <title>Gordonia insulae sp. nov., isolated from an island soil.</title>
        <authorList>
            <person name="Kim Y.S."/>
            <person name="Kim S.B."/>
        </authorList>
    </citation>
    <scope>NUCLEOTIDE SEQUENCE [LARGE SCALE GENOMIC DNA]</scope>
    <source>
        <strain evidence="1 2">MMS17-SY073</strain>
    </source>
</reference>
<name>A0A3G8JMY1_9ACTN</name>
<evidence type="ECO:0008006" key="3">
    <source>
        <dbReference type="Google" id="ProtNLM"/>
    </source>
</evidence>
<dbReference type="EMBL" id="CP033972">
    <property type="protein sequence ID" value="AZG45955.1"/>
    <property type="molecule type" value="Genomic_DNA"/>
</dbReference>
<protein>
    <recommendedName>
        <fullName evidence="3">DUF3263 domain-containing protein</fullName>
    </recommendedName>
</protein>
<dbReference type="KEGG" id="gom:D7316_02555"/>